<dbReference type="Gene3D" id="3.30.70.330">
    <property type="match status" value="1"/>
</dbReference>
<dbReference type="GO" id="GO:0005634">
    <property type="term" value="C:nucleus"/>
    <property type="evidence" value="ECO:0007669"/>
    <property type="project" value="TreeGrafter"/>
</dbReference>
<evidence type="ECO:0000256" key="2">
    <source>
        <dbReference type="PROSITE-ProRule" id="PRU00176"/>
    </source>
</evidence>
<feature type="region of interest" description="Disordered" evidence="3">
    <location>
        <begin position="118"/>
        <end position="192"/>
    </location>
</feature>
<dbReference type="InterPro" id="IPR012677">
    <property type="entry name" value="Nucleotide-bd_a/b_plait_sf"/>
</dbReference>
<dbReference type="InterPro" id="IPR000504">
    <property type="entry name" value="RRM_dom"/>
</dbReference>
<name>A0A151ZJR4_TIELA</name>
<accession>A0A151ZJR4</accession>
<dbReference type="SUPFAM" id="SSF54928">
    <property type="entry name" value="RNA-binding domain, RBD"/>
    <property type="match status" value="1"/>
</dbReference>
<reference evidence="5 6" key="1">
    <citation type="submission" date="2015-12" db="EMBL/GenBank/DDBJ databases">
        <title>Dictyostelia acquired genes for synthesis and detection of signals that induce cell-type specialization by lateral gene transfer from prokaryotes.</title>
        <authorList>
            <person name="Gloeckner G."/>
            <person name="Schaap P."/>
        </authorList>
    </citation>
    <scope>NUCLEOTIDE SEQUENCE [LARGE SCALE GENOMIC DNA]</scope>
    <source>
        <strain evidence="5 6">TK</strain>
    </source>
</reference>
<protein>
    <submittedName>
        <fullName evidence="5">RNA-binding region RNP-1 domain-containing protein</fullName>
    </submittedName>
</protein>
<organism evidence="5 6">
    <name type="scientific">Tieghemostelium lacteum</name>
    <name type="common">Slime mold</name>
    <name type="synonym">Dictyostelium lacteum</name>
    <dbReference type="NCBI Taxonomy" id="361077"/>
    <lineage>
        <taxon>Eukaryota</taxon>
        <taxon>Amoebozoa</taxon>
        <taxon>Evosea</taxon>
        <taxon>Eumycetozoa</taxon>
        <taxon>Dictyostelia</taxon>
        <taxon>Dictyosteliales</taxon>
        <taxon>Raperosteliaceae</taxon>
        <taxon>Tieghemostelium</taxon>
    </lineage>
</organism>
<feature type="compositionally biased region" description="Polar residues" evidence="3">
    <location>
        <begin position="181"/>
        <end position="192"/>
    </location>
</feature>
<dbReference type="AlphaFoldDB" id="A0A151ZJR4"/>
<evidence type="ECO:0000313" key="6">
    <source>
        <dbReference type="Proteomes" id="UP000076078"/>
    </source>
</evidence>
<dbReference type="GO" id="GO:0003729">
    <property type="term" value="F:mRNA binding"/>
    <property type="evidence" value="ECO:0007669"/>
    <property type="project" value="TreeGrafter"/>
</dbReference>
<dbReference type="PANTHER" id="PTHR19965">
    <property type="entry name" value="RNA AND EXPORT FACTOR BINDING PROTEIN"/>
    <property type="match status" value="1"/>
</dbReference>
<feature type="compositionally biased region" description="Basic residues" evidence="3">
    <location>
        <begin position="17"/>
        <end position="37"/>
    </location>
</feature>
<evidence type="ECO:0000256" key="3">
    <source>
        <dbReference type="SAM" id="MobiDB-lite"/>
    </source>
</evidence>
<dbReference type="FunCoup" id="A0A151ZJR4">
    <property type="interactions" value="62"/>
</dbReference>
<proteinExistence type="predicted"/>
<dbReference type="CDD" id="cd12418">
    <property type="entry name" value="RRM_Aly_REF_like"/>
    <property type="match status" value="1"/>
</dbReference>
<sequence>MSTIIPSTLDEVISKDRSKKKSLKLALKRKRSNGRGKKRDDVKAISNGRPHNISNGGGSNGNSTFPNIKITIPSTGSSPKVPSAPAAKFKSQKLKLIKSLEDPIPNIKISKTVTPTKSPKIFSGSVRGRGGSGSGSVRGGGGRRSYGIGSGNVGLDTLIGRGGNDSSPSYHERGSGPSLFERNTSSTRLRNPQETGSALNLFSGSRLNISNLHPGIVEGDLLLIFRKVGEVKSCKINYDRSGRSNGTGYVIYEKHRDAMEAQRLYQDANLDGKPLSITFGSSLQQDINRL</sequence>
<dbReference type="EMBL" id="LODT01000022">
    <property type="protein sequence ID" value="KYQ94241.1"/>
    <property type="molecule type" value="Genomic_DNA"/>
</dbReference>
<dbReference type="InterPro" id="IPR051229">
    <property type="entry name" value="ALYREF_mRNA_export"/>
</dbReference>
<dbReference type="Pfam" id="PF00076">
    <property type="entry name" value="RRM_1"/>
    <property type="match status" value="1"/>
</dbReference>
<dbReference type="STRING" id="361077.A0A151ZJR4"/>
<dbReference type="InParanoid" id="A0A151ZJR4"/>
<feature type="compositionally biased region" description="Gly residues" evidence="3">
    <location>
        <begin position="127"/>
        <end position="152"/>
    </location>
</feature>
<dbReference type="GO" id="GO:0006406">
    <property type="term" value="P:mRNA export from nucleus"/>
    <property type="evidence" value="ECO:0007669"/>
    <property type="project" value="TreeGrafter"/>
</dbReference>
<evidence type="ECO:0000259" key="4">
    <source>
        <dbReference type="PROSITE" id="PS50102"/>
    </source>
</evidence>
<dbReference type="Proteomes" id="UP000076078">
    <property type="component" value="Unassembled WGS sequence"/>
</dbReference>
<dbReference type="InterPro" id="IPR035979">
    <property type="entry name" value="RBD_domain_sf"/>
</dbReference>
<evidence type="ECO:0000313" key="5">
    <source>
        <dbReference type="EMBL" id="KYQ94241.1"/>
    </source>
</evidence>
<keyword evidence="1 2" id="KW-0694">RNA-binding</keyword>
<feature type="domain" description="RRM" evidence="4">
    <location>
        <begin position="205"/>
        <end position="282"/>
    </location>
</feature>
<dbReference type="OrthoDB" id="1049195at2759"/>
<gene>
    <name evidence="5" type="ORF">DLAC_04535</name>
</gene>
<keyword evidence="6" id="KW-1185">Reference proteome</keyword>
<dbReference type="SMART" id="SM00360">
    <property type="entry name" value="RRM"/>
    <property type="match status" value="1"/>
</dbReference>
<dbReference type="PANTHER" id="PTHR19965:SF103">
    <property type="entry name" value="RNA-BINDING REGION RNP-1 DOMAIN-CONTAINING PROTEIN"/>
    <property type="match status" value="1"/>
</dbReference>
<dbReference type="PROSITE" id="PS50102">
    <property type="entry name" value="RRM"/>
    <property type="match status" value="1"/>
</dbReference>
<comment type="caution">
    <text evidence="5">The sequence shown here is derived from an EMBL/GenBank/DDBJ whole genome shotgun (WGS) entry which is preliminary data.</text>
</comment>
<evidence type="ECO:0000256" key="1">
    <source>
        <dbReference type="ARBA" id="ARBA00022884"/>
    </source>
</evidence>
<feature type="region of interest" description="Disordered" evidence="3">
    <location>
        <begin position="15"/>
        <end position="66"/>
    </location>
</feature>